<evidence type="ECO:0000256" key="1">
    <source>
        <dbReference type="SAM" id="MobiDB-lite"/>
    </source>
</evidence>
<reference evidence="2 3" key="1">
    <citation type="submission" date="2014-12" db="EMBL/GenBank/DDBJ databases">
        <title>Whole genome sequencing of Sphingobium xenophagum OW59.</title>
        <authorList>
            <person name="Ohta Y."/>
            <person name="Nishi S."/>
            <person name="Hatada Y."/>
        </authorList>
    </citation>
    <scope>NUCLEOTIDE SEQUENCE [LARGE SCALE GENOMIC DNA]</scope>
    <source>
        <strain evidence="2 3">OW59</strain>
    </source>
</reference>
<dbReference type="SUPFAM" id="SSF89562">
    <property type="entry name" value="RraA-like"/>
    <property type="match status" value="1"/>
</dbReference>
<evidence type="ECO:0008006" key="4">
    <source>
        <dbReference type="Google" id="ProtNLM"/>
    </source>
</evidence>
<evidence type="ECO:0000313" key="3">
    <source>
        <dbReference type="Proteomes" id="UP000290975"/>
    </source>
</evidence>
<dbReference type="EMBL" id="BBQY01000020">
    <property type="protein sequence ID" value="GBH31642.1"/>
    <property type="molecule type" value="Genomic_DNA"/>
</dbReference>
<dbReference type="Gene3D" id="3.50.30.40">
    <property type="entry name" value="Ribonuclease E inhibitor RraA/RraA-like"/>
    <property type="match status" value="1"/>
</dbReference>
<accession>A0A401J4P1</accession>
<dbReference type="STRING" id="1192759.GCA_000277525_01609"/>
<dbReference type="Proteomes" id="UP000290975">
    <property type="component" value="Unassembled WGS sequence"/>
</dbReference>
<keyword evidence="3" id="KW-1185">Reference proteome</keyword>
<proteinExistence type="predicted"/>
<sequence>MTTAVALVIVRKAMGIAIDGMVIQPGDLILGDDDCLIAVTIDEAEAVCAKAAAKHAAETEQMAKIRRGENPRAPGLKKRSSVSVAKGFDSLIPARPLQQSKFQRDCDGDGLQGSTGTGRRSRP</sequence>
<feature type="compositionally biased region" description="Basic and acidic residues" evidence="1">
    <location>
        <begin position="57"/>
        <end position="70"/>
    </location>
</feature>
<protein>
    <recommendedName>
        <fullName evidence="4">4-hydroxy-4-methyl-2-oxoglutarate aldolase</fullName>
    </recommendedName>
</protein>
<feature type="region of interest" description="Disordered" evidence="1">
    <location>
        <begin position="57"/>
        <end position="123"/>
    </location>
</feature>
<gene>
    <name evidence="2" type="ORF">MBESOW_P2899</name>
</gene>
<dbReference type="AlphaFoldDB" id="A0A401J4P1"/>
<comment type="caution">
    <text evidence="2">The sequence shown here is derived from an EMBL/GenBank/DDBJ whole genome shotgun (WGS) entry which is preliminary data.</text>
</comment>
<dbReference type="InterPro" id="IPR036704">
    <property type="entry name" value="RraA/RraA-like_sf"/>
</dbReference>
<name>A0A401J4P1_SPHXE</name>
<organism evidence="2 3">
    <name type="scientific">Sphingobium xenophagum</name>
    <dbReference type="NCBI Taxonomy" id="121428"/>
    <lineage>
        <taxon>Bacteria</taxon>
        <taxon>Pseudomonadati</taxon>
        <taxon>Pseudomonadota</taxon>
        <taxon>Alphaproteobacteria</taxon>
        <taxon>Sphingomonadales</taxon>
        <taxon>Sphingomonadaceae</taxon>
        <taxon>Sphingobium</taxon>
    </lineage>
</organism>
<evidence type="ECO:0000313" key="2">
    <source>
        <dbReference type="EMBL" id="GBH31642.1"/>
    </source>
</evidence>